<reference evidence="4" key="1">
    <citation type="journal article" date="2015" name="Genome Announc.">
        <title>Draft whole-genome sequence of the biocontrol agent Trichoderma harzianum T6776.</title>
        <authorList>
            <person name="Baroncelli R."/>
            <person name="Piaggeschi G."/>
            <person name="Fiorini L."/>
            <person name="Bertolini E."/>
            <person name="Zapparata A."/>
            <person name="Pe M.E."/>
            <person name="Sarrocco S."/>
            <person name="Vannacci G."/>
        </authorList>
    </citation>
    <scope>NUCLEOTIDE SEQUENCE [LARGE SCALE GENOMIC DNA]</scope>
    <source>
        <strain evidence="4">T6776</strain>
    </source>
</reference>
<feature type="coiled-coil region" evidence="1">
    <location>
        <begin position="433"/>
        <end position="481"/>
    </location>
</feature>
<organism evidence="3 4">
    <name type="scientific">Trichoderma harzianum</name>
    <name type="common">Hypocrea lixii</name>
    <dbReference type="NCBI Taxonomy" id="5544"/>
    <lineage>
        <taxon>Eukaryota</taxon>
        <taxon>Fungi</taxon>
        <taxon>Dikarya</taxon>
        <taxon>Ascomycota</taxon>
        <taxon>Pezizomycotina</taxon>
        <taxon>Sordariomycetes</taxon>
        <taxon>Hypocreomycetidae</taxon>
        <taxon>Hypocreales</taxon>
        <taxon>Hypocreaceae</taxon>
        <taxon>Trichoderma</taxon>
    </lineage>
</organism>
<feature type="compositionally biased region" description="Acidic residues" evidence="2">
    <location>
        <begin position="289"/>
        <end position="298"/>
    </location>
</feature>
<dbReference type="OMA" id="STIESKW"/>
<evidence type="ECO:0000313" key="4">
    <source>
        <dbReference type="Proteomes" id="UP000034112"/>
    </source>
</evidence>
<dbReference type="SMART" id="SM00384">
    <property type="entry name" value="AT_hook"/>
    <property type="match status" value="7"/>
</dbReference>
<dbReference type="Proteomes" id="UP000034112">
    <property type="component" value="Unassembled WGS sequence"/>
</dbReference>
<evidence type="ECO:0000313" key="3">
    <source>
        <dbReference type="EMBL" id="KKP03880.1"/>
    </source>
</evidence>
<feature type="compositionally biased region" description="Basic residues" evidence="2">
    <location>
        <begin position="99"/>
        <end position="108"/>
    </location>
</feature>
<gene>
    <name evidence="3" type="ORF">THAR02_04029</name>
</gene>
<evidence type="ECO:0008006" key="5">
    <source>
        <dbReference type="Google" id="ProtNLM"/>
    </source>
</evidence>
<dbReference type="EMBL" id="JOKZ01000095">
    <property type="protein sequence ID" value="KKP03880.1"/>
    <property type="molecule type" value="Genomic_DNA"/>
</dbReference>
<feature type="compositionally biased region" description="Basic and acidic residues" evidence="2">
    <location>
        <begin position="173"/>
        <end position="194"/>
    </location>
</feature>
<evidence type="ECO:0000256" key="1">
    <source>
        <dbReference type="SAM" id="Coils"/>
    </source>
</evidence>
<comment type="caution">
    <text evidence="3">The sequence shown here is derived from an EMBL/GenBank/DDBJ whole genome shotgun (WGS) entry which is preliminary data.</text>
</comment>
<dbReference type="GO" id="GO:0003677">
    <property type="term" value="F:DNA binding"/>
    <property type="evidence" value="ECO:0007669"/>
    <property type="project" value="InterPro"/>
</dbReference>
<dbReference type="AlphaFoldDB" id="A0A0F9XH75"/>
<feature type="compositionally biased region" description="Polar residues" evidence="2">
    <location>
        <begin position="133"/>
        <end position="143"/>
    </location>
</feature>
<dbReference type="InterPro" id="IPR017956">
    <property type="entry name" value="AT_hook_DNA-bd_motif"/>
</dbReference>
<feature type="region of interest" description="Disordered" evidence="2">
    <location>
        <begin position="379"/>
        <end position="410"/>
    </location>
</feature>
<keyword evidence="1" id="KW-0175">Coiled coil</keyword>
<evidence type="ECO:0000256" key="2">
    <source>
        <dbReference type="SAM" id="MobiDB-lite"/>
    </source>
</evidence>
<dbReference type="Pfam" id="PF13094">
    <property type="entry name" value="CENP-Q"/>
    <property type="match status" value="1"/>
</dbReference>
<sequence length="580" mass="64242">MAPESSAPKRKRGRPSNASKLDIDASQEHNYATEAYDTDAPDQMRAKKRGRPRKSLSSQDDEPSPSPESSKPTKKRGRPSLSSKPRNLIHEDEATPPQQKRKRGRPSLKNRELEDEDTPRRVRARHSEDDESQTSLQSNSAAQDSEEDQLLNETPTQKQLPAQRKRGRPSLQARREGEEEVPKRGLTKGKQEAKPRKRGRPSLRDISAPNKMQSKPSDNAKGKTATDIPSNTTSGRRRGRPAGSTRVSTGATAEESPAPNARRAPAIDSEPAGDAPVSKKKQRRPPQDADVEDEDDDVAPSPSKPYPHVSPHINRVRQSTIESKWSPLPESTVAAANSMLVMAHRPVLQRLSGSEQRQNHTSAALRLVSHRITRKIARGIPFPPASMPSARVPRGRQAGATPGAPGVTVTDGRATELDFESVLDAKMALERQLDPALHAVELLTREKEKLERELERDYETLRNLESSAKAQEREYRGLLKKAHVLAPIPETVHSQRKQKAEQEISFTHSSGSLSGGLFSDLQDPELKSLALQLSDHMESIRSNLQQADGIVPQLARSRAALQDVLFRQLSQEQYERVVLG</sequence>
<dbReference type="PRINTS" id="PR00929">
    <property type="entry name" value="ATHOOK"/>
</dbReference>
<proteinExistence type="predicted"/>
<feature type="region of interest" description="Disordered" evidence="2">
    <location>
        <begin position="1"/>
        <end position="315"/>
    </location>
</feature>
<feature type="compositionally biased region" description="Polar residues" evidence="2">
    <location>
        <begin position="151"/>
        <end position="160"/>
    </location>
</feature>
<name>A0A0F9XH75_TRIHA</name>
<dbReference type="InterPro" id="IPR025212">
    <property type="entry name" value="CAD_CENP-Q"/>
</dbReference>
<accession>A0A0F9XH75</accession>
<dbReference type="OrthoDB" id="2420947at2759"/>
<protein>
    <recommendedName>
        <fullName evidence="5">Kinetochore protein fta7</fullName>
    </recommendedName>
</protein>